<accession>A0ABQ0AE47</accession>
<comment type="similarity">
    <text evidence="1">Belongs to the 4-oxalocrotonate tautomerase family.</text>
</comment>
<dbReference type="EMBL" id="BAABWN010000016">
    <property type="protein sequence ID" value="GAA6169927.1"/>
    <property type="molecule type" value="Genomic_DNA"/>
</dbReference>
<evidence type="ECO:0000256" key="1">
    <source>
        <dbReference type="ARBA" id="ARBA00006723"/>
    </source>
</evidence>
<gene>
    <name evidence="4" type="ORF">NBRC116591_37390</name>
</gene>
<keyword evidence="2" id="KW-0413">Isomerase</keyword>
<evidence type="ECO:0000313" key="5">
    <source>
        <dbReference type="Proteomes" id="UP001465153"/>
    </source>
</evidence>
<protein>
    <recommendedName>
        <fullName evidence="3">4-oxalocrotonate tautomerase-like domain-containing protein</fullName>
    </recommendedName>
</protein>
<proteinExistence type="inferred from homology"/>
<dbReference type="Pfam" id="PF01361">
    <property type="entry name" value="Tautomerase"/>
    <property type="match status" value="1"/>
</dbReference>
<evidence type="ECO:0000313" key="4">
    <source>
        <dbReference type="EMBL" id="GAA6169927.1"/>
    </source>
</evidence>
<keyword evidence="5" id="KW-1185">Reference proteome</keyword>
<name>A0ABQ0AE47_9GAMM</name>
<evidence type="ECO:0000259" key="3">
    <source>
        <dbReference type="Pfam" id="PF01361"/>
    </source>
</evidence>
<dbReference type="PANTHER" id="PTHR35530">
    <property type="entry name" value="TAUTOMERASE-RELATED"/>
    <property type="match status" value="1"/>
</dbReference>
<dbReference type="InterPro" id="IPR004370">
    <property type="entry name" value="4-OT-like_dom"/>
</dbReference>
<dbReference type="Proteomes" id="UP001465153">
    <property type="component" value="Unassembled WGS sequence"/>
</dbReference>
<comment type="caution">
    <text evidence="4">The sequence shown here is derived from an EMBL/GenBank/DDBJ whole genome shotgun (WGS) entry which is preliminary data.</text>
</comment>
<dbReference type="SUPFAM" id="SSF55331">
    <property type="entry name" value="Tautomerase/MIF"/>
    <property type="match status" value="1"/>
</dbReference>
<feature type="domain" description="4-oxalocrotonate tautomerase-like" evidence="3">
    <location>
        <begin position="2"/>
        <end position="60"/>
    </location>
</feature>
<reference evidence="4 5" key="1">
    <citation type="submission" date="2024-04" db="EMBL/GenBank/DDBJ databases">
        <title>Draft genome sequence of Sessilibacter corallicola NBRC 116591.</title>
        <authorList>
            <person name="Miyakawa T."/>
            <person name="Kusuya Y."/>
            <person name="Miura T."/>
        </authorList>
    </citation>
    <scope>NUCLEOTIDE SEQUENCE [LARGE SCALE GENOMIC DNA]</scope>
    <source>
        <strain evidence="4 5">KU-00831-HH</strain>
    </source>
</reference>
<dbReference type="PANTHER" id="PTHR35530:SF1">
    <property type="entry name" value="2-HYDROXYMUCONATE TAUTOMERASE"/>
    <property type="match status" value="1"/>
</dbReference>
<organism evidence="4 5">
    <name type="scientific">Sessilibacter corallicola</name>
    <dbReference type="NCBI Taxonomy" id="2904075"/>
    <lineage>
        <taxon>Bacteria</taxon>
        <taxon>Pseudomonadati</taxon>
        <taxon>Pseudomonadota</taxon>
        <taxon>Gammaproteobacteria</taxon>
        <taxon>Cellvibrionales</taxon>
        <taxon>Cellvibrionaceae</taxon>
        <taxon>Sessilibacter</taxon>
    </lineage>
</organism>
<dbReference type="RefSeq" id="WP_353304316.1">
    <property type="nucleotide sequence ID" value="NZ_BAABWN010000016.1"/>
</dbReference>
<dbReference type="InterPro" id="IPR014347">
    <property type="entry name" value="Tautomerase/MIF_sf"/>
</dbReference>
<dbReference type="Gene3D" id="3.30.429.10">
    <property type="entry name" value="Macrophage Migration Inhibitory Factor"/>
    <property type="match status" value="1"/>
</dbReference>
<sequence>MPIVTIQQSPGRIKEQRQLLIKKITEAFEEAYGLKSESVTVFFQNFDDSHWGKGGLLHEDRSKNT</sequence>
<evidence type="ECO:0000256" key="2">
    <source>
        <dbReference type="ARBA" id="ARBA00023235"/>
    </source>
</evidence>